<dbReference type="Proteomes" id="UP001549691">
    <property type="component" value="Unassembled WGS sequence"/>
</dbReference>
<keyword evidence="11 16" id="KW-0067">ATP-binding</keyword>
<evidence type="ECO:0000256" key="12">
    <source>
        <dbReference type="ARBA" id="ARBA00022927"/>
    </source>
</evidence>
<keyword evidence="4 16" id="KW-0813">Transport</keyword>
<evidence type="ECO:0000256" key="2">
    <source>
        <dbReference type="ARBA" id="ARBA00004170"/>
    </source>
</evidence>
<evidence type="ECO:0000256" key="3">
    <source>
        <dbReference type="ARBA" id="ARBA00007650"/>
    </source>
</evidence>
<feature type="domain" description="Helicase C-terminal" evidence="19">
    <location>
        <begin position="424"/>
        <end position="644"/>
    </location>
</feature>
<evidence type="ECO:0000256" key="14">
    <source>
        <dbReference type="ARBA" id="ARBA00023010"/>
    </source>
</evidence>
<evidence type="ECO:0000259" key="19">
    <source>
        <dbReference type="PROSITE" id="PS51194"/>
    </source>
</evidence>
<evidence type="ECO:0000256" key="4">
    <source>
        <dbReference type="ARBA" id="ARBA00022448"/>
    </source>
</evidence>
<dbReference type="InterPro" id="IPR020937">
    <property type="entry name" value="SecA_CS"/>
</dbReference>
<dbReference type="SMART" id="SM00958">
    <property type="entry name" value="SecA_PP_bind"/>
    <property type="match status" value="1"/>
</dbReference>
<dbReference type="PANTHER" id="PTHR30612:SF0">
    <property type="entry name" value="CHLOROPLAST PROTEIN-TRANSPORTING ATPASE"/>
    <property type="match status" value="1"/>
</dbReference>
<dbReference type="Pfam" id="PF07516">
    <property type="entry name" value="SecA_SW"/>
    <property type="match status" value="1"/>
</dbReference>
<feature type="binding site" evidence="16">
    <location>
        <position position="87"/>
    </location>
    <ligand>
        <name>ATP</name>
        <dbReference type="ChEBI" id="CHEBI:30616"/>
    </ligand>
</feature>
<evidence type="ECO:0000259" key="18">
    <source>
        <dbReference type="PROSITE" id="PS51192"/>
    </source>
</evidence>
<comment type="subcellular location">
    <subcellularLocation>
        <location evidence="16">Cell membrane</location>
        <topology evidence="16">Peripheral membrane protein</topology>
        <orientation evidence="16">Cytoplasmic side</orientation>
    </subcellularLocation>
    <subcellularLocation>
        <location evidence="16">Cytoplasm</location>
    </subcellularLocation>
    <subcellularLocation>
        <location evidence="2">Membrane</location>
        <topology evidence="2">Peripheral membrane protein</topology>
    </subcellularLocation>
    <text evidence="16">Distribution is 50-50.</text>
</comment>
<dbReference type="Gene3D" id="1.10.3060.10">
    <property type="entry name" value="Helical scaffold and wing domains of SecA"/>
    <property type="match status" value="1"/>
</dbReference>
<comment type="catalytic activity">
    <reaction evidence="16">
        <text>ATP + H2O + cellular proteinSide 1 = ADP + phosphate + cellular proteinSide 2.</text>
        <dbReference type="EC" id="7.4.2.8"/>
    </reaction>
</comment>
<organism evidence="21 22">
    <name type="scientific">Uliginosibacterium flavum</name>
    <dbReference type="NCBI Taxonomy" id="1396831"/>
    <lineage>
        <taxon>Bacteria</taxon>
        <taxon>Pseudomonadati</taxon>
        <taxon>Pseudomonadota</taxon>
        <taxon>Betaproteobacteria</taxon>
        <taxon>Rhodocyclales</taxon>
        <taxon>Zoogloeaceae</taxon>
        <taxon>Uliginosibacterium</taxon>
    </lineage>
</organism>
<evidence type="ECO:0000256" key="1">
    <source>
        <dbReference type="ARBA" id="ARBA00001947"/>
    </source>
</evidence>
<keyword evidence="14 16" id="KW-0811">Translocation</keyword>
<dbReference type="EC" id="7.4.2.8" evidence="16"/>
<feature type="domain" description="Helicase ATP-binding" evidence="18">
    <location>
        <begin position="89"/>
        <end position="247"/>
    </location>
</feature>
<dbReference type="Pfam" id="PF01043">
    <property type="entry name" value="SecA_PP_bind"/>
    <property type="match status" value="1"/>
</dbReference>
<keyword evidence="15 16" id="KW-0472">Membrane</keyword>
<dbReference type="InterPro" id="IPR027417">
    <property type="entry name" value="P-loop_NTPase"/>
</dbReference>
<accession>A0ABV2TFP6</accession>
<comment type="cofactor">
    <cofactor evidence="1">
        <name>Zn(2+)</name>
        <dbReference type="ChEBI" id="CHEBI:29105"/>
    </cofactor>
</comment>
<dbReference type="InterPro" id="IPR011115">
    <property type="entry name" value="SecA_DEAD"/>
</dbReference>
<comment type="caution">
    <text evidence="21">The sequence shown here is derived from an EMBL/GenBank/DDBJ whole genome shotgun (WGS) entry which is preliminary data.</text>
</comment>
<dbReference type="Pfam" id="PF07517">
    <property type="entry name" value="SecA_DEAD"/>
    <property type="match status" value="1"/>
</dbReference>
<dbReference type="PROSITE" id="PS51194">
    <property type="entry name" value="HELICASE_CTER"/>
    <property type="match status" value="1"/>
</dbReference>
<evidence type="ECO:0000313" key="21">
    <source>
        <dbReference type="EMBL" id="MET7012746.1"/>
    </source>
</evidence>
<keyword evidence="22" id="KW-1185">Reference proteome</keyword>
<feature type="binding site" evidence="16">
    <location>
        <position position="514"/>
    </location>
    <ligand>
        <name>ATP</name>
        <dbReference type="ChEBI" id="CHEBI:30616"/>
    </ligand>
</feature>
<gene>
    <name evidence="16 21" type="primary">secA</name>
    <name evidence="21" type="ORF">ABXR19_01000</name>
</gene>
<keyword evidence="8" id="KW-0479">Metal-binding</keyword>
<keyword evidence="13 16" id="KW-1278">Translocase</keyword>
<evidence type="ECO:0000256" key="11">
    <source>
        <dbReference type="ARBA" id="ARBA00022840"/>
    </source>
</evidence>
<dbReference type="NCBIfam" id="NF009538">
    <property type="entry name" value="PRK12904.1"/>
    <property type="match status" value="1"/>
</dbReference>
<dbReference type="PRINTS" id="PR00906">
    <property type="entry name" value="SECA"/>
</dbReference>
<dbReference type="InterPro" id="IPR011130">
    <property type="entry name" value="SecA_preprotein_X-link_dom"/>
</dbReference>
<name>A0ABV2TFP6_9RHOO</name>
<sequence length="912" mass="102634">MIQGLLKKVFGSRNDRLVRQYMQKVRAINALEPQIQALSDEQLLGKTAEFKARLAQGEALDALLPEAFAVVREAGVRVHGMRHFDMQMVGGMVLHNGKIAEMRTGEGKTLTATLPVYLNALTGKGVHVVTVNDYLARRDAEWMGRIYRFLGMSVGVIYSQQPQEEKLAAYASDITYGTNNEYGFDYLRDNMVYEVPQRAQRGLNFAIVDEVDSILIDEARTPLIISGQAEDHTELYVKINAVAPLLTEQKGEGTEQDPVTVPGDYTVDLKQHQVLLTEQGYDHAEEILVRLGLLTEGASLYEPGNILLIHHLYAALRAHSLFHKDQQYVVQNNEVVIVDEFTGRLMVGRRWSDGLHQAVEAKEGVKINSENQTLASITFQNFFRMYGKLAGMTGTADTEAFEFHSIYGLETVVVPTHRDMIRIDMNDLVYRTANEKHAAIIADIKDCHLRGQPVLVGTTSIENSELLSDLLNREKLPHNVLNAKQHAREAEIVAEAGRPGVITIATNMAGRGTDIVLGGNIDKQTAQIKEDPALSDSEKAYKVTKLRNEWQSVHEQVLAAGGLKIIGTERHESRRIDNQLRGRSGRQGDAGASRFYLSLEDPLMKIFGGERLNAIMVRLKMPEGEPIEAAMVNRSLESAQRKVEQRNFDMRKQLLEYDDVANDQRRVIYHQRNELLEATDIAETITSMRQSVIVELFRVYVPAESVEEQWKLAGFETALKAEYGLEIPVAEWAKKETSLSDDDLLKRVLEVADQAYVDKVKNVNPEAWAGFERNVMLNSLDQHWREHLSALDHLRQGIHLRGYAQKDPKQEYKREAFQLFESLLDQVRSEVVRLLMTVQIRSEEQIEEAAEVRPGVSNVQYQHADYEEALATAATAEKKPMPFENTGLRVGRNDPCPCGSGKKYKQCHGALA</sequence>
<evidence type="ECO:0000256" key="5">
    <source>
        <dbReference type="ARBA" id="ARBA00022475"/>
    </source>
</evidence>
<proteinExistence type="inferred from homology"/>
<feature type="domain" description="SecA family profile" evidence="20">
    <location>
        <begin position="3"/>
        <end position="628"/>
    </location>
</feature>
<dbReference type="PROSITE" id="PS51196">
    <property type="entry name" value="SECA_MOTOR_DEAD"/>
    <property type="match status" value="1"/>
</dbReference>
<evidence type="ECO:0000256" key="7">
    <source>
        <dbReference type="ARBA" id="ARBA00022519"/>
    </source>
</evidence>
<evidence type="ECO:0000256" key="13">
    <source>
        <dbReference type="ARBA" id="ARBA00022967"/>
    </source>
</evidence>
<evidence type="ECO:0000256" key="10">
    <source>
        <dbReference type="ARBA" id="ARBA00022833"/>
    </source>
</evidence>
<keyword evidence="6 16" id="KW-0963">Cytoplasm</keyword>
<dbReference type="SUPFAM" id="SSF52540">
    <property type="entry name" value="P-loop containing nucleoside triphosphate hydrolases"/>
    <property type="match status" value="2"/>
</dbReference>
<dbReference type="InterPro" id="IPR014018">
    <property type="entry name" value="SecA_motor_DEAD"/>
</dbReference>
<evidence type="ECO:0000256" key="8">
    <source>
        <dbReference type="ARBA" id="ARBA00022723"/>
    </source>
</evidence>
<dbReference type="PANTHER" id="PTHR30612">
    <property type="entry name" value="SECA INNER MEMBRANE COMPONENT OF SEC PROTEIN SECRETION SYSTEM"/>
    <property type="match status" value="1"/>
</dbReference>
<dbReference type="RefSeq" id="WP_354599205.1">
    <property type="nucleotide sequence ID" value="NZ_JBEWZI010000001.1"/>
</dbReference>
<evidence type="ECO:0000256" key="15">
    <source>
        <dbReference type="ARBA" id="ARBA00023136"/>
    </source>
</evidence>
<dbReference type="InterPro" id="IPR036266">
    <property type="entry name" value="SecA_Wing/Scaffold_sf"/>
</dbReference>
<dbReference type="PROSITE" id="PS01312">
    <property type="entry name" value="SECA"/>
    <property type="match status" value="1"/>
</dbReference>
<keyword evidence="12 16" id="KW-0653">Protein transport</keyword>
<keyword evidence="10" id="KW-0862">Zinc</keyword>
<comment type="function">
    <text evidence="16">Part of the Sec protein translocase complex. Interacts with the SecYEG preprotein conducting channel. Has a central role in coupling the hydrolysis of ATP to the transfer of proteins into and across the cell membrane, serving both as a receptor for the preprotein-SecB complex and as an ATP-driven molecular motor driving the stepwise translocation of polypeptide chains across the membrane.</text>
</comment>
<dbReference type="SMART" id="SM00957">
    <property type="entry name" value="SecA_DEAD"/>
    <property type="match status" value="1"/>
</dbReference>
<feature type="binding site" evidence="16">
    <location>
        <begin position="105"/>
        <end position="109"/>
    </location>
    <ligand>
        <name>ATP</name>
        <dbReference type="ChEBI" id="CHEBI:30616"/>
    </ligand>
</feature>
<keyword evidence="7" id="KW-0997">Cell inner membrane</keyword>
<dbReference type="Gene3D" id="3.90.1440.10">
    <property type="entry name" value="SecA, preprotein cross-linking domain"/>
    <property type="match status" value="1"/>
</dbReference>
<dbReference type="SUPFAM" id="SSF81767">
    <property type="entry name" value="Pre-protein crosslinking domain of SecA"/>
    <property type="match status" value="1"/>
</dbReference>
<dbReference type="Pfam" id="PF02810">
    <property type="entry name" value="SEC-C"/>
    <property type="match status" value="1"/>
</dbReference>
<keyword evidence="9 16" id="KW-0547">Nucleotide-binding</keyword>
<dbReference type="InterPro" id="IPR036670">
    <property type="entry name" value="SecA_X-link_sf"/>
</dbReference>
<dbReference type="HAMAP" id="MF_01382">
    <property type="entry name" value="SecA"/>
    <property type="match status" value="1"/>
</dbReference>
<dbReference type="InterPro" id="IPR044722">
    <property type="entry name" value="SecA_SF2_C"/>
</dbReference>
<dbReference type="InterPro" id="IPR000185">
    <property type="entry name" value="SecA"/>
</dbReference>
<comment type="subunit">
    <text evidence="16">Monomer and homodimer. Part of the essential Sec protein translocation apparatus which comprises SecA, SecYEG and auxiliary proteins SecDF-YajC and YidC.</text>
</comment>
<dbReference type="InterPro" id="IPR014001">
    <property type="entry name" value="Helicase_ATP-bd"/>
</dbReference>
<comment type="similarity">
    <text evidence="3 16 17">Belongs to the SecA family.</text>
</comment>
<dbReference type="InterPro" id="IPR011116">
    <property type="entry name" value="SecA_Wing/Scaffold"/>
</dbReference>
<dbReference type="CDD" id="cd17928">
    <property type="entry name" value="DEXDc_SecA"/>
    <property type="match status" value="1"/>
</dbReference>
<evidence type="ECO:0000313" key="22">
    <source>
        <dbReference type="Proteomes" id="UP001549691"/>
    </source>
</evidence>
<evidence type="ECO:0000256" key="16">
    <source>
        <dbReference type="HAMAP-Rule" id="MF_01382"/>
    </source>
</evidence>
<evidence type="ECO:0000256" key="17">
    <source>
        <dbReference type="RuleBase" id="RU003874"/>
    </source>
</evidence>
<dbReference type="InterPro" id="IPR001650">
    <property type="entry name" value="Helicase_C-like"/>
</dbReference>
<evidence type="ECO:0000256" key="9">
    <source>
        <dbReference type="ARBA" id="ARBA00022741"/>
    </source>
</evidence>
<dbReference type="SUPFAM" id="SSF81886">
    <property type="entry name" value="Helical scaffold and wing domains of SecA"/>
    <property type="match status" value="1"/>
</dbReference>
<reference evidence="21 22" key="1">
    <citation type="submission" date="2024-07" db="EMBL/GenBank/DDBJ databases">
        <title>Uliginosibacterium flavum JJ3220;KACC:17644.</title>
        <authorList>
            <person name="Kim M.K."/>
        </authorList>
    </citation>
    <scope>NUCLEOTIDE SEQUENCE [LARGE SCALE GENOMIC DNA]</scope>
    <source>
        <strain evidence="21 22">KACC:17644</strain>
    </source>
</reference>
<dbReference type="Gene3D" id="3.40.50.300">
    <property type="entry name" value="P-loop containing nucleotide triphosphate hydrolases"/>
    <property type="match status" value="2"/>
</dbReference>
<dbReference type="InterPro" id="IPR004027">
    <property type="entry name" value="SEC_C_motif"/>
</dbReference>
<evidence type="ECO:0000256" key="6">
    <source>
        <dbReference type="ARBA" id="ARBA00022490"/>
    </source>
</evidence>
<protein>
    <recommendedName>
        <fullName evidence="16 17">Protein translocase subunit SecA</fullName>
        <ecNumber evidence="16">7.4.2.8</ecNumber>
    </recommendedName>
</protein>
<dbReference type="Pfam" id="PF21090">
    <property type="entry name" value="P-loop_SecA"/>
    <property type="match status" value="1"/>
</dbReference>
<evidence type="ECO:0000259" key="20">
    <source>
        <dbReference type="PROSITE" id="PS51196"/>
    </source>
</evidence>
<dbReference type="EMBL" id="JBEWZI010000001">
    <property type="protein sequence ID" value="MET7012746.1"/>
    <property type="molecule type" value="Genomic_DNA"/>
</dbReference>
<dbReference type="CDD" id="cd18803">
    <property type="entry name" value="SF2_C_secA"/>
    <property type="match status" value="1"/>
</dbReference>
<keyword evidence="5 16" id="KW-1003">Cell membrane</keyword>
<dbReference type="PROSITE" id="PS51192">
    <property type="entry name" value="HELICASE_ATP_BIND_1"/>
    <property type="match status" value="1"/>
</dbReference>
<dbReference type="NCBIfam" id="TIGR00963">
    <property type="entry name" value="secA"/>
    <property type="match status" value="1"/>
</dbReference>